<dbReference type="RefSeq" id="WP_118851899.1">
    <property type="nucleotide sequence ID" value="NZ_JALPRY010000009.1"/>
</dbReference>
<keyword evidence="1" id="KW-0732">Signal</keyword>
<keyword evidence="3" id="KW-1185">Reference proteome</keyword>
<name>A0ABT0IQ93_9HYPH</name>
<feature type="signal peptide" evidence="1">
    <location>
        <begin position="1"/>
        <end position="21"/>
    </location>
</feature>
<gene>
    <name evidence="2" type="ORF">M0654_08480</name>
</gene>
<feature type="chain" id="PRO_5045405271" evidence="1">
    <location>
        <begin position="22"/>
        <end position="82"/>
    </location>
</feature>
<evidence type="ECO:0000256" key="1">
    <source>
        <dbReference type="SAM" id="SignalP"/>
    </source>
</evidence>
<dbReference type="Proteomes" id="UP001202827">
    <property type="component" value="Unassembled WGS sequence"/>
</dbReference>
<evidence type="ECO:0000313" key="2">
    <source>
        <dbReference type="EMBL" id="MCK8780019.1"/>
    </source>
</evidence>
<sequence length="82" mass="8846">MKKTFAIALLAAALGGTSAFAIEPIPGSITYTNPSKARLMKSPVGSSLSHSFYADGNRYNERYIVQPDHSLKLVGRWESSDG</sequence>
<accession>A0ABT0IQ93</accession>
<comment type="caution">
    <text evidence="2">The sequence shown here is derived from an EMBL/GenBank/DDBJ whole genome shotgun (WGS) entry which is preliminary data.</text>
</comment>
<protein>
    <submittedName>
        <fullName evidence="2">Uncharacterized protein</fullName>
    </submittedName>
</protein>
<organism evidence="2 3">
    <name type="scientific">Neorhizobium turbinariae</name>
    <dbReference type="NCBI Taxonomy" id="2937795"/>
    <lineage>
        <taxon>Bacteria</taxon>
        <taxon>Pseudomonadati</taxon>
        <taxon>Pseudomonadota</taxon>
        <taxon>Alphaproteobacteria</taxon>
        <taxon>Hyphomicrobiales</taxon>
        <taxon>Rhizobiaceae</taxon>
        <taxon>Rhizobium/Agrobacterium group</taxon>
        <taxon>Neorhizobium</taxon>
    </lineage>
</organism>
<reference evidence="2 3" key="1">
    <citation type="submission" date="2022-04" db="EMBL/GenBank/DDBJ databases">
        <title>Rhizobium coralii sp. nov., isolated from coral Turbinaria peltata.</title>
        <authorList>
            <person name="Sun H."/>
        </authorList>
    </citation>
    <scope>NUCLEOTIDE SEQUENCE [LARGE SCALE GENOMIC DNA]</scope>
    <source>
        <strain evidence="2 3">NTR19</strain>
    </source>
</reference>
<proteinExistence type="predicted"/>
<dbReference type="EMBL" id="JALPRY010000009">
    <property type="protein sequence ID" value="MCK8780019.1"/>
    <property type="molecule type" value="Genomic_DNA"/>
</dbReference>
<evidence type="ECO:0000313" key="3">
    <source>
        <dbReference type="Proteomes" id="UP001202827"/>
    </source>
</evidence>